<feature type="non-terminal residue" evidence="2">
    <location>
        <position position="1"/>
    </location>
</feature>
<name>A0A9P8DXA4_AURME</name>
<feature type="compositionally biased region" description="Basic and acidic residues" evidence="1">
    <location>
        <begin position="109"/>
        <end position="131"/>
    </location>
</feature>
<evidence type="ECO:0000313" key="3">
    <source>
        <dbReference type="Proteomes" id="UP000779574"/>
    </source>
</evidence>
<dbReference type="Proteomes" id="UP000779574">
    <property type="component" value="Unassembled WGS sequence"/>
</dbReference>
<dbReference type="OrthoDB" id="952271at2759"/>
<dbReference type="AlphaFoldDB" id="A0A9P8DXA4"/>
<reference evidence="2" key="1">
    <citation type="journal article" date="2021" name="J Fungi (Basel)">
        <title>Virulence traits and population genomics of the black yeast Aureobasidium melanogenum.</title>
        <authorList>
            <person name="Cernosa A."/>
            <person name="Sun X."/>
            <person name="Gostincar C."/>
            <person name="Fang C."/>
            <person name="Gunde-Cimerman N."/>
            <person name="Song Z."/>
        </authorList>
    </citation>
    <scope>NUCLEOTIDE SEQUENCE</scope>
    <source>
        <strain evidence="2">EXF-9911</strain>
    </source>
</reference>
<feature type="region of interest" description="Disordered" evidence="1">
    <location>
        <begin position="1"/>
        <end position="63"/>
    </location>
</feature>
<evidence type="ECO:0000256" key="1">
    <source>
        <dbReference type="SAM" id="MobiDB-lite"/>
    </source>
</evidence>
<reference evidence="2" key="2">
    <citation type="submission" date="2021-08" db="EMBL/GenBank/DDBJ databases">
        <authorList>
            <person name="Gostincar C."/>
            <person name="Sun X."/>
            <person name="Song Z."/>
            <person name="Gunde-Cimerman N."/>
        </authorList>
    </citation>
    <scope>NUCLEOTIDE SEQUENCE</scope>
    <source>
        <strain evidence="2">EXF-9911</strain>
    </source>
</reference>
<dbReference type="EMBL" id="JAHFXF010001728">
    <property type="protein sequence ID" value="KAG9663885.1"/>
    <property type="molecule type" value="Genomic_DNA"/>
</dbReference>
<feature type="region of interest" description="Disordered" evidence="1">
    <location>
        <begin position="92"/>
        <end position="159"/>
    </location>
</feature>
<sequence length="159" mass="16548">EGERLGDHSSATSRLLGSSDAGAVGAGATITGTLHRGANADGPGRGASQAVKSMNETDDDEGISLNDELYGNNTNTTAVALANPEATWSFAGLGDDDNTTSVNTPVDSASDRPDVGSDIEDRLMDLDREESMPPLVNDKTMITEGQEQFGEESSADRDE</sequence>
<evidence type="ECO:0000313" key="2">
    <source>
        <dbReference type="EMBL" id="KAG9663885.1"/>
    </source>
</evidence>
<accession>A0A9P8DXA4</accession>
<comment type="caution">
    <text evidence="2">The sequence shown here is derived from an EMBL/GenBank/DDBJ whole genome shotgun (WGS) entry which is preliminary data.</text>
</comment>
<protein>
    <submittedName>
        <fullName evidence="2">Uncharacterized protein</fullName>
    </submittedName>
</protein>
<feature type="non-terminal residue" evidence="2">
    <location>
        <position position="159"/>
    </location>
</feature>
<gene>
    <name evidence="2" type="ORF">KCU76_g18781</name>
</gene>
<feature type="compositionally biased region" description="Low complexity" evidence="1">
    <location>
        <begin position="17"/>
        <end position="33"/>
    </location>
</feature>
<organism evidence="2 3">
    <name type="scientific">Aureobasidium melanogenum</name>
    <name type="common">Aureobasidium pullulans var. melanogenum</name>
    <dbReference type="NCBI Taxonomy" id="46634"/>
    <lineage>
        <taxon>Eukaryota</taxon>
        <taxon>Fungi</taxon>
        <taxon>Dikarya</taxon>
        <taxon>Ascomycota</taxon>
        <taxon>Pezizomycotina</taxon>
        <taxon>Dothideomycetes</taxon>
        <taxon>Dothideomycetidae</taxon>
        <taxon>Dothideales</taxon>
        <taxon>Saccotheciaceae</taxon>
        <taxon>Aureobasidium</taxon>
    </lineage>
</organism>
<proteinExistence type="predicted"/>